<dbReference type="EMBL" id="UINC01207391">
    <property type="protein sequence ID" value="SVE29452.1"/>
    <property type="molecule type" value="Genomic_DNA"/>
</dbReference>
<keyword evidence="1" id="KW-0678">Repressor</keyword>
<evidence type="ECO:0000256" key="2">
    <source>
        <dbReference type="ARBA" id="ARBA00022741"/>
    </source>
</evidence>
<evidence type="ECO:0000256" key="5">
    <source>
        <dbReference type="ARBA" id="ARBA00023125"/>
    </source>
</evidence>
<evidence type="ECO:0000313" key="8">
    <source>
        <dbReference type="EMBL" id="SVE29452.1"/>
    </source>
</evidence>
<dbReference type="PROSITE" id="PS51161">
    <property type="entry name" value="ATP_CONE"/>
    <property type="match status" value="1"/>
</dbReference>
<dbReference type="AlphaFoldDB" id="A0A383CB75"/>
<organism evidence="8">
    <name type="scientific">marine metagenome</name>
    <dbReference type="NCBI Taxonomy" id="408172"/>
    <lineage>
        <taxon>unclassified sequences</taxon>
        <taxon>metagenomes</taxon>
        <taxon>ecological metagenomes</taxon>
    </lineage>
</organism>
<evidence type="ECO:0000256" key="1">
    <source>
        <dbReference type="ARBA" id="ARBA00022491"/>
    </source>
</evidence>
<evidence type="ECO:0000259" key="7">
    <source>
        <dbReference type="PROSITE" id="PS51161"/>
    </source>
</evidence>
<keyword evidence="6" id="KW-0804">Transcription</keyword>
<dbReference type="GO" id="GO:0045892">
    <property type="term" value="P:negative regulation of DNA-templated transcription"/>
    <property type="evidence" value="ECO:0007669"/>
    <property type="project" value="InterPro"/>
</dbReference>
<dbReference type="PANTHER" id="PTHR30455:SF2">
    <property type="entry name" value="TRANSCRIPTIONAL REPRESSOR NRDR"/>
    <property type="match status" value="1"/>
</dbReference>
<feature type="domain" description="ATP-cone" evidence="7">
    <location>
        <begin position="48"/>
        <end position="138"/>
    </location>
</feature>
<protein>
    <recommendedName>
        <fullName evidence="7">ATP-cone domain-containing protein</fullName>
    </recommendedName>
</protein>
<reference evidence="8" key="1">
    <citation type="submission" date="2018-05" db="EMBL/GenBank/DDBJ databases">
        <authorList>
            <person name="Lanie J.A."/>
            <person name="Ng W.-L."/>
            <person name="Kazmierczak K.M."/>
            <person name="Andrzejewski T.M."/>
            <person name="Davidsen T.M."/>
            <person name="Wayne K.J."/>
            <person name="Tettelin H."/>
            <person name="Glass J.I."/>
            <person name="Rusch D."/>
            <person name="Podicherti R."/>
            <person name="Tsui H.-C.T."/>
            <person name="Winkler M.E."/>
        </authorList>
    </citation>
    <scope>NUCLEOTIDE SEQUENCE</scope>
</reference>
<dbReference type="PANTHER" id="PTHR30455">
    <property type="entry name" value="TRANSCRIPTIONAL REPRESSOR NRDR"/>
    <property type="match status" value="1"/>
</dbReference>
<name>A0A383CB75_9ZZZZ</name>
<evidence type="ECO:0000256" key="6">
    <source>
        <dbReference type="ARBA" id="ARBA00023163"/>
    </source>
</evidence>
<keyword evidence="4" id="KW-0805">Transcription regulation</keyword>
<dbReference type="NCBIfam" id="TIGR00244">
    <property type="entry name" value="transcriptional regulator NrdR"/>
    <property type="match status" value="1"/>
</dbReference>
<proteinExistence type="inferred from homology"/>
<keyword evidence="3" id="KW-0067">ATP-binding</keyword>
<keyword evidence="2" id="KW-0547">Nucleotide-binding</keyword>
<dbReference type="GO" id="GO:0008270">
    <property type="term" value="F:zinc ion binding"/>
    <property type="evidence" value="ECO:0007669"/>
    <property type="project" value="InterPro"/>
</dbReference>
<dbReference type="InterPro" id="IPR055173">
    <property type="entry name" value="NrdR-like_N"/>
</dbReference>
<dbReference type="Pfam" id="PF22811">
    <property type="entry name" value="Zn_ribbon_NrdR"/>
    <property type="match status" value="1"/>
</dbReference>
<dbReference type="HAMAP" id="MF_00440">
    <property type="entry name" value="NrdR"/>
    <property type="match status" value="1"/>
</dbReference>
<keyword evidence="5" id="KW-0238">DNA-binding</keyword>
<dbReference type="GO" id="GO:0005524">
    <property type="term" value="F:ATP binding"/>
    <property type="evidence" value="ECO:0007669"/>
    <property type="project" value="UniProtKB-KW"/>
</dbReference>
<accession>A0A383CB75</accession>
<dbReference type="GO" id="GO:0003677">
    <property type="term" value="F:DNA binding"/>
    <property type="evidence" value="ECO:0007669"/>
    <property type="project" value="UniProtKB-KW"/>
</dbReference>
<dbReference type="InterPro" id="IPR003796">
    <property type="entry name" value="RNR_NrdR-like"/>
</dbReference>
<dbReference type="Pfam" id="PF03477">
    <property type="entry name" value="ATP-cone"/>
    <property type="match status" value="1"/>
</dbReference>
<gene>
    <name evidence="8" type="ORF">METZ01_LOCUS482306</name>
</gene>
<evidence type="ECO:0000256" key="4">
    <source>
        <dbReference type="ARBA" id="ARBA00023015"/>
    </source>
</evidence>
<evidence type="ECO:0000256" key="3">
    <source>
        <dbReference type="ARBA" id="ARBA00022840"/>
    </source>
</evidence>
<sequence>MICSICKKGETSVVDSRPAEDGTVIRRRRQCICGGRFTTFERVQFRELIIVKKNGRKSSFDRDKLSKSIYIALKKRPLDTETVEKFITKISRSLEEMGQNEILSSTIGTMVMEGLKNLDPVAYVRFASVYRNFKEEKDFVHFVDKLDVYKKR</sequence>
<dbReference type="InterPro" id="IPR005144">
    <property type="entry name" value="ATP-cone_dom"/>
</dbReference>